<reference evidence="1 2" key="1">
    <citation type="submission" date="2024-04" db="EMBL/GenBank/DDBJ databases">
        <title>Tritrichomonas musculus Genome.</title>
        <authorList>
            <person name="Alves-Ferreira E."/>
            <person name="Grigg M."/>
            <person name="Lorenzi H."/>
            <person name="Galac M."/>
        </authorList>
    </citation>
    <scope>NUCLEOTIDE SEQUENCE [LARGE SCALE GENOMIC DNA]</scope>
    <source>
        <strain evidence="1 2">EAF2021</strain>
    </source>
</reference>
<sequence>MDSDKTRSILEFIFDKIYNFQKWKECLSIPFQNTEDYNQLRIFFEDIPKVPLTTINGEYIDIIGLIQVLLSLNETYSINISLFQFAPIEDNIIGIKISFGQNIYKIDIDCIKLILSTITRHDISVSDFQSQYLEGIIKVDNGDELLVFSFDFDTFTINGYSSISKNKKDFHSISFVAKCNIFDEFYSFANKFMLSMVYYPKNSLLISLGSNSLLLNFPKTQNRFIDIAEYLFPGSIKHVYSHTEKSEEINALSSATIIHLAFSTNRSSNSFVSNSLNQSQKDKCCQQLAERENFSADSIFMLFTFLNNIPQESNCQLSLDLLSSVTWSDLSISFVPMPIGNKNSSKKVNENSSDEFNNYIENARNIPYCTCSTIVGKPGTVIIAFLNTTKESAKAVSRTALIKAFEKMQGLMTKSKSYVRLNRIWQSIDTISSCISSILGDESYYEDVWNGCCAVLAKRKVARKNVQNNSENEDIEFDNEEYNDF</sequence>
<proteinExistence type="predicted"/>
<keyword evidence="2" id="KW-1185">Reference proteome</keyword>
<dbReference type="Proteomes" id="UP001470230">
    <property type="component" value="Unassembled WGS sequence"/>
</dbReference>
<gene>
    <name evidence="1" type="ORF">M9Y10_009743</name>
</gene>
<accession>A0ABR2IQD3</accession>
<organism evidence="1 2">
    <name type="scientific">Tritrichomonas musculus</name>
    <dbReference type="NCBI Taxonomy" id="1915356"/>
    <lineage>
        <taxon>Eukaryota</taxon>
        <taxon>Metamonada</taxon>
        <taxon>Parabasalia</taxon>
        <taxon>Tritrichomonadida</taxon>
        <taxon>Tritrichomonadidae</taxon>
        <taxon>Tritrichomonas</taxon>
    </lineage>
</organism>
<dbReference type="EMBL" id="JAPFFF010000015">
    <property type="protein sequence ID" value="KAK8866775.1"/>
    <property type="molecule type" value="Genomic_DNA"/>
</dbReference>
<evidence type="ECO:0000313" key="1">
    <source>
        <dbReference type="EMBL" id="KAK8866775.1"/>
    </source>
</evidence>
<protein>
    <submittedName>
        <fullName evidence="1">Uncharacterized protein</fullName>
    </submittedName>
</protein>
<evidence type="ECO:0000313" key="2">
    <source>
        <dbReference type="Proteomes" id="UP001470230"/>
    </source>
</evidence>
<comment type="caution">
    <text evidence="1">The sequence shown here is derived from an EMBL/GenBank/DDBJ whole genome shotgun (WGS) entry which is preliminary data.</text>
</comment>
<name>A0ABR2IQD3_9EUKA</name>